<dbReference type="EMBL" id="JARKIB010000012">
    <property type="protein sequence ID" value="KAJ7773928.1"/>
    <property type="molecule type" value="Genomic_DNA"/>
</dbReference>
<dbReference type="InterPro" id="IPR011333">
    <property type="entry name" value="SKP1/BTB/POZ_sf"/>
</dbReference>
<dbReference type="Gene3D" id="3.30.710.10">
    <property type="entry name" value="Potassium Channel Kv1.1, Chain A"/>
    <property type="match status" value="1"/>
</dbReference>
<evidence type="ECO:0000313" key="1">
    <source>
        <dbReference type="EMBL" id="KAJ7773928.1"/>
    </source>
</evidence>
<dbReference type="SUPFAM" id="SSF54695">
    <property type="entry name" value="POZ domain"/>
    <property type="match status" value="1"/>
</dbReference>
<proteinExistence type="predicted"/>
<sequence>MDATAELQRSPDFWFEDGTIVLQAGNVLYRVYRGWLASRSTVFHDTFSIPQPTEETDLIEGCPVVQIHDAAQDFGRFLKALHNHGSYKTCPVSNLSELTSVLSLSDKYDVPTLRDAMISILFDLYPTTLAEWDARTGPLGYTARRFDPVGVLNIAVKMNIPSILPVVMYEICCHLGLDEIVGVQPRQLRILDVDYKQRCMIGSSAFVEARRKSLSYLRRDEGQAECEDPAACDAERLRWLGIDLDDENASPLHDGNATSWDAFGLCDTCLATAKAKWSSTRQALWDDLPNIFDLGTWKELLV</sequence>
<comment type="caution">
    <text evidence="1">The sequence shown here is derived from an EMBL/GenBank/DDBJ whole genome shotgun (WGS) entry which is preliminary data.</text>
</comment>
<dbReference type="Proteomes" id="UP001215598">
    <property type="component" value="Unassembled WGS sequence"/>
</dbReference>
<name>A0AAD7NSM4_9AGAR</name>
<evidence type="ECO:0008006" key="3">
    <source>
        <dbReference type="Google" id="ProtNLM"/>
    </source>
</evidence>
<gene>
    <name evidence="1" type="ORF">B0H16DRAFT_1362853</name>
</gene>
<accession>A0AAD7NSM4</accession>
<reference evidence="1" key="1">
    <citation type="submission" date="2023-03" db="EMBL/GenBank/DDBJ databases">
        <title>Massive genome expansion in bonnet fungi (Mycena s.s.) driven by repeated elements and novel gene families across ecological guilds.</title>
        <authorList>
            <consortium name="Lawrence Berkeley National Laboratory"/>
            <person name="Harder C.B."/>
            <person name="Miyauchi S."/>
            <person name="Viragh M."/>
            <person name="Kuo A."/>
            <person name="Thoen E."/>
            <person name="Andreopoulos B."/>
            <person name="Lu D."/>
            <person name="Skrede I."/>
            <person name="Drula E."/>
            <person name="Henrissat B."/>
            <person name="Morin E."/>
            <person name="Kohler A."/>
            <person name="Barry K."/>
            <person name="LaButti K."/>
            <person name="Morin E."/>
            <person name="Salamov A."/>
            <person name="Lipzen A."/>
            <person name="Mereny Z."/>
            <person name="Hegedus B."/>
            <person name="Baldrian P."/>
            <person name="Stursova M."/>
            <person name="Weitz H."/>
            <person name="Taylor A."/>
            <person name="Grigoriev I.V."/>
            <person name="Nagy L.G."/>
            <person name="Martin F."/>
            <person name="Kauserud H."/>
        </authorList>
    </citation>
    <scope>NUCLEOTIDE SEQUENCE</scope>
    <source>
        <strain evidence="1">CBHHK182m</strain>
    </source>
</reference>
<protein>
    <recommendedName>
        <fullName evidence="3">BTB domain-containing protein</fullName>
    </recommendedName>
</protein>
<organism evidence="1 2">
    <name type="scientific">Mycena metata</name>
    <dbReference type="NCBI Taxonomy" id="1033252"/>
    <lineage>
        <taxon>Eukaryota</taxon>
        <taxon>Fungi</taxon>
        <taxon>Dikarya</taxon>
        <taxon>Basidiomycota</taxon>
        <taxon>Agaricomycotina</taxon>
        <taxon>Agaricomycetes</taxon>
        <taxon>Agaricomycetidae</taxon>
        <taxon>Agaricales</taxon>
        <taxon>Marasmiineae</taxon>
        <taxon>Mycenaceae</taxon>
        <taxon>Mycena</taxon>
    </lineage>
</organism>
<keyword evidence="2" id="KW-1185">Reference proteome</keyword>
<evidence type="ECO:0000313" key="2">
    <source>
        <dbReference type="Proteomes" id="UP001215598"/>
    </source>
</evidence>
<dbReference type="AlphaFoldDB" id="A0AAD7NSM4"/>